<dbReference type="STRING" id="419597.SAMN04487957_110126"/>
<keyword evidence="2" id="KW-1185">Reference proteome</keyword>
<dbReference type="Proteomes" id="UP000199075">
    <property type="component" value="Unassembled WGS sequence"/>
</dbReference>
<reference evidence="2" key="1">
    <citation type="submission" date="2016-10" db="EMBL/GenBank/DDBJ databases">
        <authorList>
            <person name="Varghese N."/>
            <person name="Submissions S."/>
        </authorList>
    </citation>
    <scope>NUCLEOTIDE SEQUENCE [LARGE SCALE GENOMIC DNA]</scope>
    <source>
        <strain evidence="2">CGMCC 1.6444</strain>
    </source>
</reference>
<name>A0A1H0LVQ7_9GAMM</name>
<dbReference type="EMBL" id="FNIV01000010">
    <property type="protein sequence ID" value="SDO72288.1"/>
    <property type="molecule type" value="Genomic_DNA"/>
</dbReference>
<organism evidence="1 2">
    <name type="scientific">Halomonas shengliensis</name>
    <dbReference type="NCBI Taxonomy" id="419597"/>
    <lineage>
        <taxon>Bacteria</taxon>
        <taxon>Pseudomonadati</taxon>
        <taxon>Pseudomonadota</taxon>
        <taxon>Gammaproteobacteria</taxon>
        <taxon>Oceanospirillales</taxon>
        <taxon>Halomonadaceae</taxon>
        <taxon>Halomonas</taxon>
    </lineage>
</organism>
<protein>
    <submittedName>
        <fullName evidence="1">Uncharacterized protein</fullName>
    </submittedName>
</protein>
<sequence length="58" mass="6018">MTARERTADTMRRSAGGAGVGLPVVLHWLAQQAGIELPMDVALAMAGMIGLALGKLQD</sequence>
<proteinExistence type="predicted"/>
<gene>
    <name evidence="1" type="ORF">SAMN04487957_110126</name>
</gene>
<accession>A0A1H0LVQ7</accession>
<evidence type="ECO:0000313" key="2">
    <source>
        <dbReference type="Proteomes" id="UP000199075"/>
    </source>
</evidence>
<dbReference type="AlphaFoldDB" id="A0A1H0LVQ7"/>
<evidence type="ECO:0000313" key="1">
    <source>
        <dbReference type="EMBL" id="SDO72288.1"/>
    </source>
</evidence>
<dbReference type="RefSeq" id="WP_176760297.1">
    <property type="nucleotide sequence ID" value="NZ_FNIV01000010.1"/>
</dbReference>